<protein>
    <submittedName>
        <fullName evidence="1">Uncharacterized protein</fullName>
    </submittedName>
</protein>
<organism evidence="1 2">
    <name type="scientific">Sporisorium scitamineum</name>
    <dbReference type="NCBI Taxonomy" id="49012"/>
    <lineage>
        <taxon>Eukaryota</taxon>
        <taxon>Fungi</taxon>
        <taxon>Dikarya</taxon>
        <taxon>Basidiomycota</taxon>
        <taxon>Ustilaginomycotina</taxon>
        <taxon>Ustilaginomycetes</taxon>
        <taxon>Ustilaginales</taxon>
        <taxon>Ustilaginaceae</taxon>
        <taxon>Sporisorium</taxon>
    </lineage>
</organism>
<sequence length="47" mass="4826">MVLDGCRSLPFEFVEGSPSLLVALGATAAAVDVSSDTELTKKVTVAE</sequence>
<keyword evidence="2" id="KW-1185">Reference proteome</keyword>
<evidence type="ECO:0000313" key="1">
    <source>
        <dbReference type="EMBL" id="CDS01747.1"/>
    </source>
</evidence>
<name>A0A0F7S413_9BASI</name>
<dbReference type="AlphaFoldDB" id="A0A0F7S413"/>
<gene>
    <name evidence="1" type="primary">SSCI73980.1</name>
</gene>
<proteinExistence type="predicted"/>
<reference evidence="2" key="1">
    <citation type="submission" date="2014-06" db="EMBL/GenBank/DDBJ databases">
        <authorList>
            <person name="Berkman P.J."/>
        </authorList>
    </citation>
    <scope>NUCLEOTIDE SEQUENCE [LARGE SCALE GENOMIC DNA]</scope>
</reference>
<evidence type="ECO:0000313" key="2">
    <source>
        <dbReference type="Proteomes" id="UP000242770"/>
    </source>
</evidence>
<dbReference type="EMBL" id="CCFA01004521">
    <property type="protein sequence ID" value="CDS01747.1"/>
    <property type="molecule type" value="Genomic_DNA"/>
</dbReference>
<accession>A0A0F7S413</accession>
<dbReference type="Proteomes" id="UP000242770">
    <property type="component" value="Unassembled WGS sequence"/>
</dbReference>